<feature type="non-terminal residue" evidence="1">
    <location>
        <position position="1"/>
    </location>
</feature>
<dbReference type="PaxDb" id="67767-A0A0J7KEZ1"/>
<keyword evidence="2" id="KW-1185">Reference proteome</keyword>
<dbReference type="EMBL" id="LBMM01008503">
    <property type="protein sequence ID" value="KMQ88822.1"/>
    <property type="molecule type" value="Genomic_DNA"/>
</dbReference>
<dbReference type="OrthoDB" id="7550839at2759"/>
<evidence type="ECO:0000313" key="2">
    <source>
        <dbReference type="Proteomes" id="UP000036403"/>
    </source>
</evidence>
<evidence type="ECO:0000313" key="1">
    <source>
        <dbReference type="EMBL" id="KMQ88822.1"/>
    </source>
</evidence>
<reference evidence="1 2" key="1">
    <citation type="submission" date="2015-04" db="EMBL/GenBank/DDBJ databases">
        <title>Lasius niger genome sequencing.</title>
        <authorList>
            <person name="Konorov E.A."/>
            <person name="Nikitin M.A."/>
            <person name="Kirill M.V."/>
            <person name="Chang P."/>
        </authorList>
    </citation>
    <scope>NUCLEOTIDE SEQUENCE [LARGE SCALE GENOMIC DNA]</scope>
    <source>
        <tissue evidence="1">Whole</tissue>
    </source>
</reference>
<dbReference type="Proteomes" id="UP000036403">
    <property type="component" value="Unassembled WGS sequence"/>
</dbReference>
<protein>
    <submittedName>
        <fullName evidence="1">Transcriptional family</fullName>
    </submittedName>
</protein>
<gene>
    <name evidence="1" type="ORF">RF55_11624</name>
</gene>
<accession>A0A0J7KEZ1</accession>
<sequence>VNTIIQNKNVNIIVNLDPQEVAKELWKVIEARLSNHTGHITNSKNAIKELEKAVTPFVSPTRRGISQSAFQVASQLDKITRRTLTRDKPTMDMLDEEIMTRDIVADMMTSLKMILSKTIQSKIDEIDVSGRRAIHSPVKMYDDEDDYVNVRIKMRRKDIVDAIH</sequence>
<name>A0A0J7KEZ1_LASNI</name>
<dbReference type="AlphaFoldDB" id="A0A0J7KEZ1"/>
<organism evidence="1 2">
    <name type="scientific">Lasius niger</name>
    <name type="common">Black garden ant</name>
    <dbReference type="NCBI Taxonomy" id="67767"/>
    <lineage>
        <taxon>Eukaryota</taxon>
        <taxon>Metazoa</taxon>
        <taxon>Ecdysozoa</taxon>
        <taxon>Arthropoda</taxon>
        <taxon>Hexapoda</taxon>
        <taxon>Insecta</taxon>
        <taxon>Pterygota</taxon>
        <taxon>Neoptera</taxon>
        <taxon>Endopterygota</taxon>
        <taxon>Hymenoptera</taxon>
        <taxon>Apocrita</taxon>
        <taxon>Aculeata</taxon>
        <taxon>Formicoidea</taxon>
        <taxon>Formicidae</taxon>
        <taxon>Formicinae</taxon>
        <taxon>Lasius</taxon>
        <taxon>Lasius</taxon>
    </lineage>
</organism>
<comment type="caution">
    <text evidence="1">The sequence shown here is derived from an EMBL/GenBank/DDBJ whole genome shotgun (WGS) entry which is preliminary data.</text>
</comment>
<proteinExistence type="predicted"/>